<dbReference type="Gene3D" id="3.30.43.10">
    <property type="entry name" value="Uridine Diphospho-n-acetylenolpyruvylglucosamine Reductase, domain 2"/>
    <property type="match status" value="1"/>
</dbReference>
<dbReference type="InterPro" id="IPR016171">
    <property type="entry name" value="Vanillyl_alc_oxidase_C-sub2"/>
</dbReference>
<dbReference type="PROSITE" id="PS51387">
    <property type="entry name" value="FAD_PCMH"/>
    <property type="match status" value="1"/>
</dbReference>
<organism evidence="12 13">
    <name type="scientific">Skeletonema marinoi</name>
    <dbReference type="NCBI Taxonomy" id="267567"/>
    <lineage>
        <taxon>Eukaryota</taxon>
        <taxon>Sar</taxon>
        <taxon>Stramenopiles</taxon>
        <taxon>Ochrophyta</taxon>
        <taxon>Bacillariophyta</taxon>
        <taxon>Coscinodiscophyceae</taxon>
        <taxon>Thalassiosirophycidae</taxon>
        <taxon>Thalassiosirales</taxon>
        <taxon>Skeletonemataceae</taxon>
        <taxon>Skeletonema</taxon>
        <taxon>Skeletonema marinoi-dohrnii complex</taxon>
    </lineage>
</organism>
<evidence type="ECO:0000256" key="6">
    <source>
        <dbReference type="ARBA" id="ARBA00031574"/>
    </source>
</evidence>
<protein>
    <recommendedName>
        <fullName evidence="3">alkylglycerone-phosphate synthase</fullName>
        <ecNumber evidence="3">2.5.1.26</ecNumber>
    </recommendedName>
    <alternativeName>
        <fullName evidence="6">Alkylglycerone-phosphate synthase</fullName>
    </alternativeName>
</protein>
<dbReference type="Gene3D" id="3.30.70.3450">
    <property type="match status" value="1"/>
</dbReference>
<dbReference type="InterPro" id="IPR036318">
    <property type="entry name" value="FAD-bd_PCMH-like_sf"/>
</dbReference>
<evidence type="ECO:0000256" key="9">
    <source>
        <dbReference type="PIRSR" id="PIRSR625650-3"/>
    </source>
</evidence>
<feature type="active site" description="Proton donor/acceptor" evidence="7">
    <location>
        <position position="1458"/>
    </location>
</feature>
<sequence length="1546" mass="171148">MAILSGSTGFIGSLLLRNLLLNRKALSLDGGVVLLVRSKKGVSSHERVKRILSNSMFDFLSATDKESLVHVVEADVTLPNCGMESSLILSIRERNISHVFHCAAAVSFSQPLEEAALSNITSSLQMQLLTKSLRNGDAKFVHVSTAFVHGGETGTKDAPLPESLYSLDPYDPVEIYKSMLATQSYASAAMKDLRFPNTYTFSKCVCEHLLQREQHVDTIIIRPSIVGPAACEPFEGWSGERPSTVVAAACLYLKFPYIMWSFGKEKVPFIPVDVVCRYIISQSFQENCSDDTVDTDEEKKEARIPSTNENESNCLQIIKTVSWDVASPDSSSFSWISYAFAIVHLGAVCGHVNRVIAYAGLLVSAKIFPKLNLSLESFRRIHSILKVPINGFLDLCDRLPWKPKSAGKLKSLSPLFDLPLLFFPFSNQNFHFKSDLVAPDNFDGERYMFSCVVAAHRFIQKYEKRLKSHKSNLRKYANESFSSNVSPALNRHSCSLVIAGDKHSKPTSDLLWACTQPKGNLFIRFGGWLLAKLFRMTAAEIEIDIASFTSLARQISASNPDSVIIAPTHRSYYDFLIISYICFVLPELGIDIPHIAAASEFSNLPFLGWIAASMNAFFIKRDEKKRDLRLKEKLSCILSKKQKPSFLEVFVEGKRSRNRSFVKPKTGFLRCVSELGDNPHLVLPITINYEALPDQSSLISEASGNRRENMSLSKLCCWMYRVFCGEVNIGRVYISASKAFEMTPHDSNKVDKISQTILSRQQERIVVSGYHIRAASCALGVSESEVVDSLGHLNCALWPSLDTRTLHPPINESSQDFLWSCLMHFGHVFAPFLESTHKAWVTILFPAGSQSHSATNNVKEVNTIVSKIAHKFDTAEEVVEKAVIRLRSKGFSTPTAEHIFQYAHSDEVPMSLIRIAVKMTVEKCSLNKSSSNAIASSRKVDSSQQQVNPLFSSQLNIGSRNRGSGDSVESFGSWGFEDSRFVLNTLPNGSNVVIMKGGRYSISGKPLTKLVGFIEKELNMKIDPNSESFQGVDFSLPDGKLTAEDTVRILTAIDDDTSRLSTVAEDRARHGTGHTQDDIYSLRSGSFRTRLPDAVVWPRSVSEVQALASLATTYNWCIIPFGGGTNVTHSTHCPSSTVDPRLMVSVDMKLMKNVLWVNEEDGLAHVEAGITGRDLIERMRRLGFTIGHEPDSYEFSTLGGWIATKASGMKQNKYGNIEDIVKEVTVVSAKGIMSHKHKANKVSYGRSSAGIEPKALMLGSEGCLGVITSAVIKIWPLAEEISHESVLFPSFDAGLRFVKDLSNQRTLKPASCRLLDNEQFRLGQAMTENSPKMGFYLGNLSEKTVACATITFEGSAAELRFQKKIICELSAAHGGILAGSRVSKSGYDLTFAIAYLRDFAMNYNILGFETFVPWSKLRTVVERTKRTILSEHKSRALPGLPFVCSRITQIYDEGACVYFYFCMAVNFNGALDPRDVFGEIEASARREILNNGGSLSHHHGIGKLRSSFVPEIYSDGYLDSINAVKTALDPVNVFGARNGVFAGKPC</sequence>
<dbReference type="EC" id="2.5.1.26" evidence="3"/>
<dbReference type="GO" id="GO:0005777">
    <property type="term" value="C:peroxisome"/>
    <property type="evidence" value="ECO:0007669"/>
    <property type="project" value="UniProtKB-ARBA"/>
</dbReference>
<dbReference type="GO" id="GO:0016746">
    <property type="term" value="F:acyltransferase activity"/>
    <property type="evidence" value="ECO:0007669"/>
    <property type="project" value="InterPro"/>
</dbReference>
<name>A0AAD8YPB6_9STRA</name>
<dbReference type="SUPFAM" id="SSF56176">
    <property type="entry name" value="FAD-binding/transporter-associated domain-like"/>
    <property type="match status" value="1"/>
</dbReference>
<proteinExistence type="inferred from homology"/>
<dbReference type="Gene3D" id="3.30.300.330">
    <property type="match status" value="1"/>
</dbReference>
<feature type="domain" description="FAD-binding PCMH-type" evidence="11">
    <location>
        <begin position="1088"/>
        <end position="1277"/>
    </location>
</feature>
<dbReference type="InterPro" id="IPR006094">
    <property type="entry name" value="Oxid_FAD_bind_N"/>
</dbReference>
<feature type="binding site" evidence="9">
    <location>
        <begin position="1261"/>
        <end position="1267"/>
    </location>
    <ligand>
        <name>FAD</name>
        <dbReference type="ChEBI" id="CHEBI:57692"/>
    </ligand>
</feature>
<evidence type="ECO:0000256" key="4">
    <source>
        <dbReference type="ARBA" id="ARBA00022630"/>
    </source>
</evidence>
<dbReference type="PANTHER" id="PTHR46568">
    <property type="entry name" value="ALKYLDIHYDROXYACETONEPHOSPHATE SYNTHASE, PEROXISOMAL"/>
    <property type="match status" value="1"/>
</dbReference>
<evidence type="ECO:0000256" key="3">
    <source>
        <dbReference type="ARBA" id="ARBA00012385"/>
    </source>
</evidence>
<dbReference type="Gene3D" id="1.10.45.10">
    <property type="entry name" value="Vanillyl-alcohol Oxidase, Chain A, domain 4"/>
    <property type="match status" value="1"/>
</dbReference>
<keyword evidence="12" id="KW-0808">Transferase</keyword>
<evidence type="ECO:0000256" key="5">
    <source>
        <dbReference type="ARBA" id="ARBA00022827"/>
    </source>
</evidence>
<comment type="caution">
    <text evidence="12">The sequence shown here is derived from an EMBL/GenBank/DDBJ whole genome shotgun (WGS) entry which is preliminary data.</text>
</comment>
<dbReference type="InterPro" id="IPR016169">
    <property type="entry name" value="FAD-bd_PCMH_sub2"/>
</dbReference>
<evidence type="ECO:0000256" key="1">
    <source>
        <dbReference type="ARBA" id="ARBA00004670"/>
    </source>
</evidence>
<dbReference type="SUPFAM" id="SSF69593">
    <property type="entry name" value="Glycerol-3-phosphate (1)-acyltransferase"/>
    <property type="match status" value="1"/>
</dbReference>
<dbReference type="GO" id="GO:0071949">
    <property type="term" value="F:FAD binding"/>
    <property type="evidence" value="ECO:0007669"/>
    <property type="project" value="InterPro"/>
</dbReference>
<comment type="similarity">
    <text evidence="2">Belongs to the FAD-binding oxidoreductase/transferase type 4 family.</text>
</comment>
<dbReference type="GO" id="GO:0008610">
    <property type="term" value="P:lipid biosynthetic process"/>
    <property type="evidence" value="ECO:0007669"/>
    <property type="project" value="InterPro"/>
</dbReference>
<keyword evidence="5 9" id="KW-0274">FAD</keyword>
<dbReference type="GO" id="GO:0008609">
    <property type="term" value="F:alkylglycerone-phosphate synthase activity"/>
    <property type="evidence" value="ECO:0007669"/>
    <property type="project" value="UniProtKB-EC"/>
</dbReference>
<keyword evidence="13" id="KW-1185">Reference proteome</keyword>
<gene>
    <name evidence="12" type="ORF">QTG54_000866</name>
</gene>
<dbReference type="Gene3D" id="3.40.50.720">
    <property type="entry name" value="NAD(P)-binding Rossmann-like Domain"/>
    <property type="match status" value="1"/>
</dbReference>
<evidence type="ECO:0000256" key="8">
    <source>
        <dbReference type="PIRSR" id="PIRSR625650-2"/>
    </source>
</evidence>
<dbReference type="InterPro" id="IPR013120">
    <property type="entry name" value="FAR_NAD-bd"/>
</dbReference>
<keyword evidence="4" id="KW-0285">Flavoprotein</keyword>
<dbReference type="InterPro" id="IPR016167">
    <property type="entry name" value="FAD-bd_PCMH_sub1"/>
</dbReference>
<dbReference type="PANTHER" id="PTHR46568:SF1">
    <property type="entry name" value="ALKYLDIHYDROXYACETONEPHOSPHATE SYNTHASE, PEROXISOMAL"/>
    <property type="match status" value="1"/>
</dbReference>
<dbReference type="InterPro" id="IPR016164">
    <property type="entry name" value="FAD-linked_Oxase-like_C"/>
</dbReference>
<comment type="pathway">
    <text evidence="1">Glycerolipid metabolism; ether lipid biosynthesis.</text>
</comment>
<evidence type="ECO:0000256" key="2">
    <source>
        <dbReference type="ARBA" id="ARBA00008000"/>
    </source>
</evidence>
<comment type="cofactor">
    <cofactor evidence="9">
        <name>FAD</name>
        <dbReference type="ChEBI" id="CHEBI:57692"/>
    </cofactor>
</comment>
<dbReference type="InterPro" id="IPR036291">
    <property type="entry name" value="NAD(P)-bd_dom_sf"/>
</dbReference>
<feature type="binding site" evidence="9">
    <location>
        <begin position="1204"/>
        <end position="1207"/>
    </location>
    <ligand>
        <name>FAD</name>
        <dbReference type="ChEBI" id="CHEBI:57692"/>
    </ligand>
</feature>
<dbReference type="InterPro" id="IPR016166">
    <property type="entry name" value="FAD-bd_PCMH"/>
</dbReference>
<dbReference type="Pfam" id="PF07993">
    <property type="entry name" value="NAD_binding_4"/>
    <property type="match status" value="1"/>
</dbReference>
<evidence type="ECO:0000256" key="7">
    <source>
        <dbReference type="PIRSR" id="PIRSR625650-1"/>
    </source>
</evidence>
<accession>A0AAD8YPB6</accession>
<dbReference type="Proteomes" id="UP001224775">
    <property type="component" value="Unassembled WGS sequence"/>
</dbReference>
<evidence type="ECO:0000256" key="10">
    <source>
        <dbReference type="PIRSR" id="PIRSR625650-4"/>
    </source>
</evidence>
<dbReference type="Pfam" id="PF01565">
    <property type="entry name" value="FAD_binding_4"/>
    <property type="match status" value="1"/>
</dbReference>
<evidence type="ECO:0000259" key="11">
    <source>
        <dbReference type="PROSITE" id="PS51387"/>
    </source>
</evidence>
<dbReference type="InterPro" id="IPR004113">
    <property type="entry name" value="FAD-bd_oxidored_4_C"/>
</dbReference>
<evidence type="ECO:0000313" key="12">
    <source>
        <dbReference type="EMBL" id="KAK1748927.1"/>
    </source>
</evidence>
<dbReference type="InterPro" id="IPR002123">
    <property type="entry name" value="Plipid/glycerol_acylTrfase"/>
</dbReference>
<feature type="binding site" evidence="8">
    <location>
        <position position="1397"/>
    </location>
    <ligand>
        <name>substrate</name>
    </ligand>
</feature>
<feature type="site" description="Important for enzyme activity" evidence="10">
    <location>
        <position position="1313"/>
    </location>
</feature>
<dbReference type="EMBL" id="JATAAI010000001">
    <property type="protein sequence ID" value="KAK1748927.1"/>
    <property type="molecule type" value="Genomic_DNA"/>
</dbReference>
<reference evidence="12" key="1">
    <citation type="submission" date="2023-06" db="EMBL/GenBank/DDBJ databases">
        <title>Survivors Of The Sea: Transcriptome response of Skeletonema marinoi to long-term dormancy.</title>
        <authorList>
            <person name="Pinder M.I.M."/>
            <person name="Kourtchenko O."/>
            <person name="Robertson E.K."/>
            <person name="Larsson T."/>
            <person name="Maumus F."/>
            <person name="Osuna-Cruz C.M."/>
            <person name="Vancaester E."/>
            <person name="Stenow R."/>
            <person name="Vandepoele K."/>
            <person name="Ploug H."/>
            <person name="Bruchert V."/>
            <person name="Godhe A."/>
            <person name="Topel M."/>
        </authorList>
    </citation>
    <scope>NUCLEOTIDE SEQUENCE</scope>
    <source>
        <strain evidence="12">R05AC</strain>
    </source>
</reference>
<dbReference type="InterPro" id="IPR025650">
    <property type="entry name" value="Alkyl-DHAP_Synthase"/>
</dbReference>
<dbReference type="Gene3D" id="3.30.465.10">
    <property type="match status" value="1"/>
</dbReference>
<dbReference type="SUPFAM" id="SSF55103">
    <property type="entry name" value="FAD-linked oxidases, C-terminal domain"/>
    <property type="match status" value="1"/>
</dbReference>
<dbReference type="Pfam" id="PF02913">
    <property type="entry name" value="FAD-oxidase_C"/>
    <property type="match status" value="1"/>
</dbReference>
<dbReference type="SUPFAM" id="SSF51735">
    <property type="entry name" value="NAD(P)-binding Rossmann-fold domains"/>
    <property type="match status" value="1"/>
</dbReference>
<dbReference type="Pfam" id="PF01553">
    <property type="entry name" value="Acyltransferase"/>
    <property type="match status" value="1"/>
</dbReference>
<feature type="binding site" evidence="9">
    <location>
        <begin position="1191"/>
        <end position="1197"/>
    </location>
    <ligand>
        <name>FAD</name>
        <dbReference type="ChEBI" id="CHEBI:57692"/>
    </ligand>
</feature>
<dbReference type="SMART" id="SM00563">
    <property type="entry name" value="PlsC"/>
    <property type="match status" value="1"/>
</dbReference>
<evidence type="ECO:0000313" key="13">
    <source>
        <dbReference type="Proteomes" id="UP001224775"/>
    </source>
</evidence>